<keyword evidence="1" id="KW-1133">Transmembrane helix</keyword>
<dbReference type="InterPro" id="IPR030395">
    <property type="entry name" value="GP_PDE_dom"/>
</dbReference>
<feature type="transmembrane region" description="Helical" evidence="1">
    <location>
        <begin position="167"/>
        <end position="189"/>
    </location>
</feature>
<dbReference type="PANTHER" id="PTHR46211">
    <property type="entry name" value="GLYCEROPHOSPHORYL DIESTER PHOSPHODIESTERASE"/>
    <property type="match status" value="1"/>
</dbReference>
<dbReference type="InterPro" id="IPR017946">
    <property type="entry name" value="PLC-like_Pdiesterase_TIM-brl"/>
</dbReference>
<keyword evidence="1" id="KW-0472">Membrane</keyword>
<dbReference type="Proteomes" id="UP000002939">
    <property type="component" value="Unassembled WGS sequence"/>
</dbReference>
<feature type="transmembrane region" description="Helical" evidence="1">
    <location>
        <begin position="74"/>
        <end position="105"/>
    </location>
</feature>
<dbReference type="GO" id="GO:0006629">
    <property type="term" value="P:lipid metabolic process"/>
    <property type="evidence" value="ECO:0007669"/>
    <property type="project" value="InterPro"/>
</dbReference>
<dbReference type="Gene3D" id="3.20.20.190">
    <property type="entry name" value="Phosphatidylinositol (PI) phosphodiesterase"/>
    <property type="match status" value="1"/>
</dbReference>
<dbReference type="Pfam" id="PF10110">
    <property type="entry name" value="GPDPase_memb"/>
    <property type="match status" value="1"/>
</dbReference>
<dbReference type="PANTHER" id="PTHR46211:SF8">
    <property type="entry name" value="PHOSPHODIESTERASE"/>
    <property type="match status" value="1"/>
</dbReference>
<accession>D0BLQ5</accession>
<protein>
    <recommendedName>
        <fullName evidence="2">GP-PDE domain-containing protein</fullName>
    </recommendedName>
</protein>
<proteinExistence type="predicted"/>
<evidence type="ECO:0000313" key="4">
    <source>
        <dbReference type="Proteomes" id="UP000002939"/>
    </source>
</evidence>
<dbReference type="eggNOG" id="COG4781">
    <property type="taxonomic scope" value="Bacteria"/>
</dbReference>
<dbReference type="EMBL" id="ACRF02000016">
    <property type="protein sequence ID" value="EEW92920.1"/>
    <property type="molecule type" value="Genomic_DNA"/>
</dbReference>
<evidence type="ECO:0000259" key="2">
    <source>
        <dbReference type="PROSITE" id="PS51704"/>
    </source>
</evidence>
<sequence>MENQTLPVWKTVRFVLNNLFSNKIMYVRNAAFLQFFVSFVGFRILSTLFKGIIFLSGQSNFNFSNMKLFFSSPIIILAFIAYLFAVILFVFIEFSILTFMVYGTISKTHFSWRTSLKNAFGEVREFFSPQFIYFLLYLLTLLPLGKFGMTSFLTEQLYIPNFITEEIQKTTAGAIGSILLFVVLAYFHLRFIYAIPLQILTNHCFLENLKTSWSLTKKKLWRHIGIFLLVEIVLSLIGFLVTFILTITLGYLSSIMDNVFIVTSLFVLSKLVIFFMAIYTKIALIIILVKLADDQDAVDVTIKHHIPEIPFKSTIITVAAFIGLTIYYSSEAITKYHWENSSSAAIIAHRGFTEYGVENSLEALEAAAKEGADYVEMDILLTKDNRFIVMHDYNLKRLAHLNKKVKDMTYDELVGLPIYQNGYESHIPSFEEFVAKAKELNVKLLVELKPHGFEGADYTDLFIAKMRELGVDQTYKVMSINLNVIEEIERKAPEMDTGYVIPLQFGGFGNPAVDFYVVEDFSYHDLTTIAAQQQGHEVYVWTINEPDEINKYLHSSVSGIITDHPDIAKEEQKHLLEESTPVERVLDAINVSVKK</sequence>
<dbReference type="InterPro" id="IPR018476">
    <property type="entry name" value="GlyceroP-diester-Pdiesterase_M"/>
</dbReference>
<dbReference type="GO" id="GO:0008081">
    <property type="term" value="F:phosphoric diester hydrolase activity"/>
    <property type="evidence" value="ECO:0007669"/>
    <property type="project" value="InterPro"/>
</dbReference>
<dbReference type="Pfam" id="PF03009">
    <property type="entry name" value="GDPD"/>
    <property type="match status" value="1"/>
</dbReference>
<feature type="transmembrane region" description="Helical" evidence="1">
    <location>
        <begin position="309"/>
        <end position="328"/>
    </location>
</feature>
<organism evidence="3 4">
    <name type="scientific">Granulicatella elegans ATCC 700633</name>
    <dbReference type="NCBI Taxonomy" id="626369"/>
    <lineage>
        <taxon>Bacteria</taxon>
        <taxon>Bacillati</taxon>
        <taxon>Bacillota</taxon>
        <taxon>Bacilli</taxon>
        <taxon>Lactobacillales</taxon>
        <taxon>Carnobacteriaceae</taxon>
        <taxon>Granulicatella</taxon>
    </lineage>
</organism>
<feature type="transmembrane region" description="Helical" evidence="1">
    <location>
        <begin position="259"/>
        <end position="289"/>
    </location>
</feature>
<feature type="transmembrane region" description="Helical" evidence="1">
    <location>
        <begin position="126"/>
        <end position="147"/>
    </location>
</feature>
<keyword evidence="1" id="KW-0812">Transmembrane</keyword>
<reference evidence="3" key="1">
    <citation type="submission" date="2009-09" db="EMBL/GenBank/DDBJ databases">
        <authorList>
            <consortium name="The Broad Institute Genome Sequencing Platform"/>
            <person name="Ward D."/>
            <person name="Feldgarden M."/>
            <person name="Earl A."/>
            <person name="Young S.K."/>
            <person name="Zeng Q."/>
            <person name="Koehrsen M."/>
            <person name="Alvarado L."/>
            <person name="Berlin A."/>
            <person name="Bochicchio J."/>
            <person name="Borenstein D."/>
            <person name="Chapman S.B."/>
            <person name="Chen Z."/>
            <person name="Engels R."/>
            <person name="Freedman E."/>
            <person name="Gellesch M."/>
            <person name="Goldberg J."/>
            <person name="Griggs A."/>
            <person name="Gujja S."/>
            <person name="Heilman E."/>
            <person name="Heiman D."/>
            <person name="Hepburn T."/>
            <person name="Howarth C."/>
            <person name="Jen D."/>
            <person name="Larson L."/>
            <person name="Lewis B."/>
            <person name="Mehta T."/>
            <person name="Park D."/>
            <person name="Pearson M."/>
            <person name="Roberts A."/>
            <person name="Saif S."/>
            <person name="Shea T."/>
            <person name="Shenoy N."/>
            <person name="Sisk P."/>
            <person name="Stolte C."/>
            <person name="Sykes S."/>
            <person name="Thomson T."/>
            <person name="Walk T."/>
            <person name="White J."/>
            <person name="Yandava C."/>
            <person name="Sibley C.D."/>
            <person name="Field T.R."/>
            <person name="Grinwis M."/>
            <person name="Eshaghurshan C.S."/>
            <person name="Surette M.G."/>
            <person name="Haas B."/>
            <person name="Nusbaum C."/>
            <person name="Birren B."/>
        </authorList>
    </citation>
    <scope>NUCLEOTIDE SEQUENCE [LARGE SCALE GENOMIC DNA]</scope>
    <source>
        <strain evidence="3">ATCC 700633</strain>
    </source>
</reference>
<gene>
    <name evidence="3" type="ORF">HMPREF0446_00908</name>
</gene>
<dbReference type="RefSeq" id="WP_006703181.1">
    <property type="nucleotide sequence ID" value="NZ_KI391971.1"/>
</dbReference>
<name>D0BLQ5_9LACT</name>
<dbReference type="AlphaFoldDB" id="D0BLQ5"/>
<keyword evidence="4" id="KW-1185">Reference proteome</keyword>
<evidence type="ECO:0000313" key="3">
    <source>
        <dbReference type="EMBL" id="EEW92920.1"/>
    </source>
</evidence>
<dbReference type="eggNOG" id="COG0584">
    <property type="taxonomic scope" value="Bacteria"/>
</dbReference>
<dbReference type="PROSITE" id="PS51704">
    <property type="entry name" value="GP_PDE"/>
    <property type="match status" value="1"/>
</dbReference>
<dbReference type="OrthoDB" id="384721at2"/>
<feature type="domain" description="GP-PDE" evidence="2">
    <location>
        <begin position="344"/>
        <end position="572"/>
    </location>
</feature>
<dbReference type="HOGENOM" id="CLU_030006_15_2_9"/>
<dbReference type="CDD" id="cd08579">
    <property type="entry name" value="GDPD_memb_like"/>
    <property type="match status" value="1"/>
</dbReference>
<comment type="caution">
    <text evidence="3">The sequence shown here is derived from an EMBL/GenBank/DDBJ whole genome shotgun (WGS) entry which is preliminary data.</text>
</comment>
<dbReference type="STRING" id="626369.HMPREF0446_00908"/>
<reference evidence="3" key="2">
    <citation type="submission" date="2011-10" db="EMBL/GenBank/DDBJ databases">
        <title>The Genome Sequence of Granulicatella elegans ATCC 700633.</title>
        <authorList>
            <consortium name="The Broad Institute Genome Sequencing Platform"/>
            <consortium name="The Broad Institute Genome Sequencing Center for Infectious Disease"/>
            <person name="Earl A."/>
            <person name="Ward D."/>
            <person name="Feldgarden M."/>
            <person name="Gevers D."/>
            <person name="Sibley C.D."/>
            <person name="Field T.R."/>
            <person name="Grinwis M."/>
            <person name="Eshaghurshan C.S."/>
            <person name="Surette M.G."/>
            <person name="Young S.K."/>
            <person name="Zeng Q."/>
            <person name="Gargeya S."/>
            <person name="Fitzgerald M."/>
            <person name="Haas B."/>
            <person name="Abouelleil A."/>
            <person name="Alvarado L."/>
            <person name="Arachchi H.M."/>
            <person name="Berlin A."/>
            <person name="Brown A."/>
            <person name="Chapman S.B."/>
            <person name="Chen Z."/>
            <person name="Dunbar C."/>
            <person name="Freedman E."/>
            <person name="Gearin G."/>
            <person name="Goldberg J."/>
            <person name="Griggs A."/>
            <person name="Gujja S."/>
            <person name="Heiman D."/>
            <person name="Howarth C."/>
            <person name="Larson L."/>
            <person name="Lui A."/>
            <person name="MacDonald P.J.P."/>
            <person name="Montmayeur A."/>
            <person name="Murphy C."/>
            <person name="Neiman D."/>
            <person name="Pearson M."/>
            <person name="Priest M."/>
            <person name="Roberts A."/>
            <person name="Saif S."/>
            <person name="Shea T."/>
            <person name="Shenoy N."/>
            <person name="Sisk P."/>
            <person name="Stolte C."/>
            <person name="Sykes S."/>
            <person name="Wortman J."/>
            <person name="Nusbaum C."/>
            <person name="Birren B."/>
        </authorList>
    </citation>
    <scope>NUCLEOTIDE SEQUENCE [LARGE SCALE GENOMIC DNA]</scope>
    <source>
        <strain evidence="3">ATCC 700633</strain>
    </source>
</reference>
<feature type="transmembrane region" description="Helical" evidence="1">
    <location>
        <begin position="31"/>
        <end position="54"/>
    </location>
</feature>
<dbReference type="SUPFAM" id="SSF51695">
    <property type="entry name" value="PLC-like phosphodiesterases"/>
    <property type="match status" value="1"/>
</dbReference>
<evidence type="ECO:0000256" key="1">
    <source>
        <dbReference type="SAM" id="Phobius"/>
    </source>
</evidence>
<feature type="transmembrane region" description="Helical" evidence="1">
    <location>
        <begin position="226"/>
        <end position="253"/>
    </location>
</feature>